<dbReference type="InterPro" id="IPR006158">
    <property type="entry name" value="Cobalamin-bd"/>
</dbReference>
<dbReference type="CDD" id="cd02065">
    <property type="entry name" value="B12-binding_like"/>
    <property type="match status" value="1"/>
</dbReference>
<keyword evidence="3" id="KW-1185">Reference proteome</keyword>
<dbReference type="Proteomes" id="UP000517694">
    <property type="component" value="Unassembled WGS sequence"/>
</dbReference>
<dbReference type="PROSITE" id="PS51332">
    <property type="entry name" value="B12_BINDING"/>
    <property type="match status" value="1"/>
</dbReference>
<accession>A0A7X1HXT5</accession>
<evidence type="ECO:0000313" key="2">
    <source>
        <dbReference type="EMBL" id="MBC2865174.1"/>
    </source>
</evidence>
<protein>
    <submittedName>
        <fullName evidence="2">Cobalamin B12-binding domain-containing protein</fullName>
    </submittedName>
</protein>
<dbReference type="GO" id="GO:0046872">
    <property type="term" value="F:metal ion binding"/>
    <property type="evidence" value="ECO:0007669"/>
    <property type="project" value="InterPro"/>
</dbReference>
<dbReference type="AlphaFoldDB" id="A0A7X1HXT5"/>
<evidence type="ECO:0000313" key="3">
    <source>
        <dbReference type="Proteomes" id="UP000517694"/>
    </source>
</evidence>
<dbReference type="EMBL" id="JACMHY010000003">
    <property type="protein sequence ID" value="MBC2865174.1"/>
    <property type="molecule type" value="Genomic_DNA"/>
</dbReference>
<evidence type="ECO:0000259" key="1">
    <source>
        <dbReference type="PROSITE" id="PS51332"/>
    </source>
</evidence>
<organism evidence="2 3">
    <name type="scientific">Streptomyces mexicanus</name>
    <dbReference type="NCBI Taxonomy" id="178566"/>
    <lineage>
        <taxon>Bacteria</taxon>
        <taxon>Bacillati</taxon>
        <taxon>Actinomycetota</taxon>
        <taxon>Actinomycetes</taxon>
        <taxon>Kitasatosporales</taxon>
        <taxon>Streptomycetaceae</taxon>
        <taxon>Streptomyces</taxon>
    </lineage>
</organism>
<dbReference type="SUPFAM" id="SSF52242">
    <property type="entry name" value="Cobalamin (vitamin B12)-binding domain"/>
    <property type="match status" value="1"/>
</dbReference>
<dbReference type="Gene3D" id="3.40.50.280">
    <property type="entry name" value="Cobalamin-binding domain"/>
    <property type="match status" value="1"/>
</dbReference>
<sequence>MSRQTAAHRQEVFPVSPIQSRPKRILLSTVSSDSHTWNLVFLQLLLQESGYEVTNLGPCVPDAELIEQVRVQRPDAVVISSVNGHGHLDGRRLIRKLRADSDPALSTVPVMIGGKLGIQGAGQPHLADELVAEGFDAVFTDGADPAEFGTALRRMTAHRPEITGAAA</sequence>
<feature type="domain" description="B12-binding" evidence="1">
    <location>
        <begin position="22"/>
        <end position="162"/>
    </location>
</feature>
<dbReference type="InterPro" id="IPR036724">
    <property type="entry name" value="Cobalamin-bd_sf"/>
</dbReference>
<name>A0A7X1HXT5_9ACTN</name>
<reference evidence="2 3" key="1">
    <citation type="submission" date="2020-08" db="EMBL/GenBank/DDBJ databases">
        <title>Whole-Genome Sequence of French Clinical Streptomyces mexicanus Strain Q0842.</title>
        <authorList>
            <person name="Boxberger M."/>
            <person name="La Scola B."/>
        </authorList>
    </citation>
    <scope>NUCLEOTIDE SEQUENCE [LARGE SCALE GENOMIC DNA]</scope>
    <source>
        <strain evidence="2 3">Marseille-Q0842</strain>
    </source>
</reference>
<comment type="caution">
    <text evidence="2">The sequence shown here is derived from an EMBL/GenBank/DDBJ whole genome shotgun (WGS) entry which is preliminary data.</text>
</comment>
<proteinExistence type="predicted"/>
<gene>
    <name evidence="2" type="ORF">H1R13_09250</name>
</gene>
<dbReference type="Pfam" id="PF02310">
    <property type="entry name" value="B12-binding"/>
    <property type="match status" value="1"/>
</dbReference>
<dbReference type="GO" id="GO:0031419">
    <property type="term" value="F:cobalamin binding"/>
    <property type="evidence" value="ECO:0007669"/>
    <property type="project" value="InterPro"/>
</dbReference>